<dbReference type="GO" id="GO:0005886">
    <property type="term" value="C:plasma membrane"/>
    <property type="evidence" value="ECO:0007669"/>
    <property type="project" value="TreeGrafter"/>
</dbReference>
<keyword evidence="1" id="KW-0472">Membrane</keyword>
<feature type="transmembrane region" description="Helical" evidence="1">
    <location>
        <begin position="919"/>
        <end position="943"/>
    </location>
</feature>
<keyword evidence="1" id="KW-0812">Transmembrane</keyword>
<keyword evidence="3" id="KW-1185">Reference proteome</keyword>
<dbReference type="Gene3D" id="1.20.1640.10">
    <property type="entry name" value="Multidrug efflux transporter AcrB transmembrane domain"/>
    <property type="match status" value="2"/>
</dbReference>
<sequence length="1041" mass="115077">MKLNKSFASFFISRPVFTWVIYIATAIVGLFLLRSVNLRENPKIETPTISISMEYPGASTQVVESQIANVMEEELSGVEGLKSMETVISKSGEAKIDMRFSGNRSTDSIASEIETRMRRVKNTFPQGLKDPVIRKSSGEDKDLVILAITGDKYSASELSDIGYRYSKSELETINGISSVKVSGIAGEGRTFRIDVWLDPDRLHAFKLTAMDVYNAIGRQSYLHPAGHIEINNIRYNTTIVNDLKTVEEFEDVVIKEKSGKVIKVSDVAKVEMQKSDEEVRTRYNGRVASFINIGIQPQANQIEVAASVKKKIENINKSLPNGVKIDVIMDQSEPVKQSLNRVIQAIFEAIIFVIIVMLLFLKSWKSSIIPLITIPICLLAGIITISAFGFSINVITLLAMVLAVGLVVDDAIVAIEVIHRRIHNGETAREASIKGMSEIQFSIIAMTLTLVAVYAPIALSSGLVGKVFAEFAISLAMMVLVSGVVALTLTPVMASYLLENDKPLNWQIIKTFDSHIVSLERLYKKYLGYAIDYRNYVVLGAFLFGLLGFGIAKYGVRSVIAPEQDKGIVDINITPASGANVKYMEYAISKAESIIQSQDGVESVYSNFSSGTDKVSLVALLKPFSKRKSANAISQELRKQFGASLPGNRVDISWNRGTIGGGSGDIAAIIKSNKSYDEIERMGMRSVRILQSSPSIENVRISRTSPEKNFNIEINKERALSLGIDLGTLRDNIAMIMRGNPPAVRYERDGKRYPVSVWADEKFRKDPDGITRFHVYTNLNDPDDKSSRKLISLRDVINIIETSSRPMMFHSDGMRSFSMHGSLKSGNDAIAVYKEIERKLYAILPDGYIVSPSVSIRNLIEEGNNFTVILMLALIFIFLILAAQFESFYDPLIIMTSVPLALAGAVLTIFVIPGLSLNVYSQIGLVTLIGLITKHAVLIVDYYKKERAKGIDLFKSATNASLLRLRPILMTTLAMVLGAVPLVIAGGFGSEFRREIGWVIIGGMSFGTFFTLFVIPAACVLFSDLRFLLAKVKINHENRRK</sequence>
<proteinExistence type="predicted"/>
<feature type="transmembrane region" description="Helical" evidence="1">
    <location>
        <begin position="866"/>
        <end position="885"/>
    </location>
</feature>
<dbReference type="InterPro" id="IPR027463">
    <property type="entry name" value="AcrB_DN_DC_subdom"/>
</dbReference>
<evidence type="ECO:0000313" key="3">
    <source>
        <dbReference type="Proteomes" id="UP000325155"/>
    </source>
</evidence>
<dbReference type="Gene3D" id="3.30.70.1320">
    <property type="entry name" value="Multidrug efflux transporter AcrB pore domain like"/>
    <property type="match status" value="1"/>
</dbReference>
<dbReference type="SUPFAM" id="SSF82866">
    <property type="entry name" value="Multidrug efflux transporter AcrB transmembrane domain"/>
    <property type="match status" value="2"/>
</dbReference>
<dbReference type="Gene3D" id="3.30.2090.10">
    <property type="entry name" value="Multidrug efflux transporter AcrB TolC docking domain, DN and DC subdomains"/>
    <property type="match status" value="2"/>
</dbReference>
<dbReference type="PANTHER" id="PTHR32063">
    <property type="match status" value="1"/>
</dbReference>
<dbReference type="SUPFAM" id="SSF82693">
    <property type="entry name" value="Multidrug efflux transporter AcrB pore domain, PN1, PN2, PC1 and PC2 subdomains"/>
    <property type="match status" value="3"/>
</dbReference>
<dbReference type="Pfam" id="PF00873">
    <property type="entry name" value="ACR_tran"/>
    <property type="match status" value="1"/>
</dbReference>
<dbReference type="Gene3D" id="3.30.70.1440">
    <property type="entry name" value="Multidrug efflux transporter AcrB pore domain"/>
    <property type="match status" value="1"/>
</dbReference>
<dbReference type="Gene3D" id="3.30.70.1430">
    <property type="entry name" value="Multidrug efflux transporter AcrB pore domain"/>
    <property type="match status" value="2"/>
</dbReference>
<feature type="transmembrane region" description="Helical" evidence="1">
    <location>
        <begin position="892"/>
        <end position="913"/>
    </location>
</feature>
<dbReference type="PANTHER" id="PTHR32063:SF28">
    <property type="entry name" value="BLR2861 PROTEIN"/>
    <property type="match status" value="1"/>
</dbReference>
<dbReference type="Proteomes" id="UP000325155">
    <property type="component" value="Chromosome"/>
</dbReference>
<feature type="transmembrane region" description="Helical" evidence="1">
    <location>
        <begin position="368"/>
        <end position="388"/>
    </location>
</feature>
<feature type="transmembrane region" description="Helical" evidence="1">
    <location>
        <begin position="439"/>
        <end position="459"/>
    </location>
</feature>
<feature type="transmembrane region" description="Helical" evidence="1">
    <location>
        <begin position="12"/>
        <end position="33"/>
    </location>
</feature>
<feature type="transmembrane region" description="Helical" evidence="1">
    <location>
        <begin position="963"/>
        <end position="984"/>
    </location>
</feature>
<dbReference type="SUPFAM" id="SSF82714">
    <property type="entry name" value="Multidrug efflux transporter AcrB TolC docking domain, DN and DC subdomains"/>
    <property type="match status" value="2"/>
</dbReference>
<dbReference type="AlphaFoldDB" id="A0A5C0UES1"/>
<dbReference type="OrthoDB" id="9807350at2"/>
<feature type="transmembrane region" description="Helical" evidence="1">
    <location>
        <begin position="536"/>
        <end position="556"/>
    </location>
</feature>
<reference evidence="2 3" key="1">
    <citation type="submission" date="2019-08" db="EMBL/GenBank/DDBJ databases">
        <title>Highly reduced genomes of protist endosymbionts show evolutionary convergence.</title>
        <authorList>
            <person name="George E."/>
            <person name="Husnik F."/>
            <person name="Tashyreva D."/>
            <person name="Prokopchuk G."/>
            <person name="Horak A."/>
            <person name="Kwong W.K."/>
            <person name="Lukes J."/>
            <person name="Keeling P.J."/>
        </authorList>
    </citation>
    <scope>NUCLEOTIDE SEQUENCE [LARGE SCALE GENOMIC DNA]</scope>
    <source>
        <strain evidence="2">1605</strain>
    </source>
</reference>
<accession>A0A5C0UES1</accession>
<evidence type="ECO:0000313" key="2">
    <source>
        <dbReference type="EMBL" id="QEK38269.1"/>
    </source>
</evidence>
<name>A0A5C0UES1_9PROT</name>
<gene>
    <name evidence="2" type="ORF">FZC35_02760</name>
</gene>
<feature type="transmembrane region" description="Helical" evidence="1">
    <location>
        <begin position="342"/>
        <end position="361"/>
    </location>
</feature>
<feature type="transmembrane region" description="Helical" evidence="1">
    <location>
        <begin position="996"/>
        <end position="1023"/>
    </location>
</feature>
<protein>
    <submittedName>
        <fullName evidence="2">Efflux RND transporter permease subunit</fullName>
    </submittedName>
</protein>
<dbReference type="InterPro" id="IPR001036">
    <property type="entry name" value="Acrflvin-R"/>
</dbReference>
<evidence type="ECO:0000256" key="1">
    <source>
        <dbReference type="SAM" id="Phobius"/>
    </source>
</evidence>
<keyword evidence="1" id="KW-1133">Transmembrane helix</keyword>
<dbReference type="PRINTS" id="PR00702">
    <property type="entry name" value="ACRIFLAVINRP"/>
</dbReference>
<organism evidence="2 3">
    <name type="scientific">Candidatus Cytomitobacter indipagum</name>
    <dbReference type="NCBI Taxonomy" id="2601575"/>
    <lineage>
        <taxon>Bacteria</taxon>
        <taxon>Pseudomonadati</taxon>
        <taxon>Pseudomonadota</taxon>
        <taxon>Alphaproteobacteria</taxon>
        <taxon>Holosporales</taxon>
        <taxon>Holosporaceae</taxon>
        <taxon>Candidatus Cytomitobacter</taxon>
    </lineage>
</organism>
<dbReference type="EMBL" id="CP043315">
    <property type="protein sequence ID" value="QEK38269.1"/>
    <property type="molecule type" value="Genomic_DNA"/>
</dbReference>
<dbReference type="KEGG" id="cip:FZC35_02760"/>
<dbReference type="GO" id="GO:0042910">
    <property type="term" value="F:xenobiotic transmembrane transporter activity"/>
    <property type="evidence" value="ECO:0007669"/>
    <property type="project" value="TreeGrafter"/>
</dbReference>
<feature type="transmembrane region" description="Helical" evidence="1">
    <location>
        <begin position="471"/>
        <end position="498"/>
    </location>
</feature>
<feature type="transmembrane region" description="Helical" evidence="1">
    <location>
        <begin position="394"/>
        <end position="418"/>
    </location>
</feature>